<dbReference type="GO" id="GO:0005524">
    <property type="term" value="F:ATP binding"/>
    <property type="evidence" value="ECO:0007669"/>
    <property type="project" value="InterPro"/>
</dbReference>
<proteinExistence type="predicted"/>
<dbReference type="RefSeq" id="WP_073381095.1">
    <property type="nucleotide sequence ID" value="NZ_FQZK01000014.1"/>
</dbReference>
<dbReference type="Gene3D" id="3.40.50.300">
    <property type="entry name" value="P-loop containing nucleotide triphosphate hydrolases"/>
    <property type="match status" value="1"/>
</dbReference>
<organism evidence="2 3">
    <name type="scientific">Nocardiopsis flavescens</name>
    <dbReference type="NCBI Taxonomy" id="758803"/>
    <lineage>
        <taxon>Bacteria</taxon>
        <taxon>Bacillati</taxon>
        <taxon>Actinomycetota</taxon>
        <taxon>Actinomycetes</taxon>
        <taxon>Streptosporangiales</taxon>
        <taxon>Nocardiopsidaceae</taxon>
        <taxon>Nocardiopsis</taxon>
    </lineage>
</organism>
<dbReference type="SUPFAM" id="SSF52540">
    <property type="entry name" value="P-loop containing nucleoside triphosphate hydrolases"/>
    <property type="match status" value="1"/>
</dbReference>
<dbReference type="Proteomes" id="UP000184452">
    <property type="component" value="Unassembled WGS sequence"/>
</dbReference>
<dbReference type="SMART" id="SM00382">
    <property type="entry name" value="AAA"/>
    <property type="match status" value="1"/>
</dbReference>
<dbReference type="GO" id="GO:0016887">
    <property type="term" value="F:ATP hydrolysis activity"/>
    <property type="evidence" value="ECO:0007669"/>
    <property type="project" value="InterPro"/>
</dbReference>
<keyword evidence="3" id="KW-1185">Reference proteome</keyword>
<evidence type="ECO:0000259" key="1">
    <source>
        <dbReference type="SMART" id="SM00382"/>
    </source>
</evidence>
<feature type="domain" description="AAA+ ATPase" evidence="1">
    <location>
        <begin position="17"/>
        <end position="156"/>
    </location>
</feature>
<dbReference type="InterPro" id="IPR011704">
    <property type="entry name" value="ATPase_dyneun-rel_AAA"/>
</dbReference>
<evidence type="ECO:0000313" key="2">
    <source>
        <dbReference type="EMBL" id="SHK12351.1"/>
    </source>
</evidence>
<sequence length="369" mass="37371">MKDTARIRTALALAVRANLPVLLWGAPGTGKTSSVLALGRELDLPVEVVVGSVREPGDFSGLPVVHEGGTRFAPPRWAERLAAAGEGLLFLDELTTAPPAVQAAMLRVLLERTVGDLVLPAGVRIVAAANPPGLAADGWELSAPLANRLVHLDREVSAADVAAGFAHGFPDSGAADAVAPSAEGVAAARAAVGAFLRVRPELVLAVPEDPGRAGRGWPSPRSWEAAAVALAAGRANPGAPESEAAVAALVVGAVGEAAGFEALSWLRTLDLPAPEDLLADPGLALPDRADRLHALLGALVAHVAADGGAPAWERAWEVVARVSRTVPDVAATAARDLASRRPAGAAPPAALLELAPVLRAAGLMPGEAA</sequence>
<dbReference type="EMBL" id="FQZK01000014">
    <property type="protein sequence ID" value="SHK12351.1"/>
    <property type="molecule type" value="Genomic_DNA"/>
</dbReference>
<dbReference type="STRING" id="758803.SAMN05421803_1142"/>
<reference evidence="2 3" key="1">
    <citation type="submission" date="2016-11" db="EMBL/GenBank/DDBJ databases">
        <authorList>
            <person name="Jaros S."/>
            <person name="Januszkiewicz K."/>
            <person name="Wedrychowicz H."/>
        </authorList>
    </citation>
    <scope>NUCLEOTIDE SEQUENCE [LARGE SCALE GENOMIC DNA]</scope>
    <source>
        <strain evidence="2 3">CGMCC 4.5723</strain>
    </source>
</reference>
<gene>
    <name evidence="2" type="ORF">SAMN05421803_1142</name>
</gene>
<protein>
    <submittedName>
        <fullName evidence="2">AAA domain (Dynein-related subfamily)</fullName>
    </submittedName>
</protein>
<dbReference type="OrthoDB" id="9808317at2"/>
<dbReference type="Pfam" id="PF07728">
    <property type="entry name" value="AAA_5"/>
    <property type="match status" value="1"/>
</dbReference>
<name>A0A1M6PWQ1_9ACTN</name>
<dbReference type="InterPro" id="IPR003593">
    <property type="entry name" value="AAA+_ATPase"/>
</dbReference>
<accession>A0A1M6PWQ1</accession>
<dbReference type="CDD" id="cd00009">
    <property type="entry name" value="AAA"/>
    <property type="match status" value="1"/>
</dbReference>
<dbReference type="AlphaFoldDB" id="A0A1M6PWQ1"/>
<dbReference type="InterPro" id="IPR027417">
    <property type="entry name" value="P-loop_NTPase"/>
</dbReference>
<evidence type="ECO:0000313" key="3">
    <source>
        <dbReference type="Proteomes" id="UP000184452"/>
    </source>
</evidence>